<dbReference type="EMBL" id="FMKA01000016">
    <property type="protein sequence ID" value="SCP98047.1"/>
    <property type="molecule type" value="Genomic_DNA"/>
</dbReference>
<reference evidence="1 2" key="1">
    <citation type="submission" date="2016-09" db="EMBL/GenBank/DDBJ databases">
        <authorList>
            <person name="Capua I."/>
            <person name="De Benedictis P."/>
            <person name="Joannis T."/>
            <person name="Lombin L.H."/>
            <person name="Cattoli G."/>
        </authorList>
    </citation>
    <scope>NUCLEOTIDE SEQUENCE [LARGE SCALE GENOMIC DNA]</scope>
    <source>
        <strain evidence="1 2">GluBS11</strain>
    </source>
</reference>
<accession>A0A1D3TV87</accession>
<protein>
    <submittedName>
        <fullName evidence="1">Uncharacterized protein</fullName>
    </submittedName>
</protein>
<dbReference type="Proteomes" id="UP000199315">
    <property type="component" value="Unassembled WGS sequence"/>
</dbReference>
<dbReference type="STRING" id="1619234.SAMN05421730_101616"/>
<name>A0A1D3TV87_9FIRM</name>
<proteinExistence type="predicted"/>
<evidence type="ECO:0000313" key="1">
    <source>
        <dbReference type="EMBL" id="SCP98047.1"/>
    </source>
</evidence>
<gene>
    <name evidence="1" type="ORF">SAMN05421730_101616</name>
</gene>
<sequence length="89" mass="9923">MSLVAPFLCIAQRVTGHRVNSNVIKTPPPSRPCKILKSRNTCVILNSIDYMADVEVLTACQARNGIMEEGGFLCPFRKCEEENGIIWLN</sequence>
<keyword evidence="2" id="KW-1185">Reference proteome</keyword>
<organism evidence="1 2">
    <name type="scientific">Anaerobium acetethylicum</name>
    <dbReference type="NCBI Taxonomy" id="1619234"/>
    <lineage>
        <taxon>Bacteria</taxon>
        <taxon>Bacillati</taxon>
        <taxon>Bacillota</taxon>
        <taxon>Clostridia</taxon>
        <taxon>Lachnospirales</taxon>
        <taxon>Lachnospiraceae</taxon>
        <taxon>Anaerobium</taxon>
    </lineage>
</organism>
<dbReference type="AlphaFoldDB" id="A0A1D3TV87"/>
<evidence type="ECO:0000313" key="2">
    <source>
        <dbReference type="Proteomes" id="UP000199315"/>
    </source>
</evidence>